<evidence type="ECO:0000259" key="4">
    <source>
        <dbReference type="Pfam" id="PF00535"/>
    </source>
</evidence>
<dbReference type="Proteomes" id="UP000012589">
    <property type="component" value="Unassembled WGS sequence"/>
</dbReference>
<dbReference type="CDD" id="cd04196">
    <property type="entry name" value="GT_2_like_d"/>
    <property type="match status" value="1"/>
</dbReference>
<name>N2ARU9_9FIRM</name>
<dbReference type="GO" id="GO:0016757">
    <property type="term" value="F:glycosyltransferase activity"/>
    <property type="evidence" value="ECO:0007669"/>
    <property type="project" value="UniProtKB-KW"/>
</dbReference>
<dbReference type="Pfam" id="PF00535">
    <property type="entry name" value="Glycos_transf_2"/>
    <property type="match status" value="1"/>
</dbReference>
<keyword evidence="3" id="KW-0808">Transferase</keyword>
<dbReference type="EMBL" id="AQFT01000072">
    <property type="protein sequence ID" value="EMZ27249.1"/>
    <property type="molecule type" value="Genomic_DNA"/>
</dbReference>
<sequence>MSTYNGARYLPQQLRSILLQKGVKISLLIRDDGSKDGTLEILETLKKRYRNITVYTGSRRGAAGSFYDLLQHADLLADYYAFADQDDIWKKDKLFQAVMLLEAQPQSLPALYAGKVIYASENLSRCRKFPYQIRRMPSFGNALMENICMGCTEVFNRSLLQLVKEHLPSDCIMHDWWMYLTAAYFGKVIYDQHAYMLYRQHGDNAVGMQNRWSRRWIHRMQHIRQMKYKLSIQAETFKNAYEDLLYLPDGQKESSSCMRGNKVSLYLLCGYRQSFVKRCRLVPDKNLYRQNVLDDAVCRLLFMIGFL</sequence>
<reference evidence="5 6" key="1">
    <citation type="journal article" date="2014" name="Genome Announc.">
        <title>Draft genome sequences of the altered schaedler flora, a defined bacterial community from gnotobiotic mice.</title>
        <authorList>
            <person name="Wannemuehler M.J."/>
            <person name="Overstreet A.M."/>
            <person name="Ward D.V."/>
            <person name="Phillips G.J."/>
        </authorList>
    </citation>
    <scope>NUCLEOTIDE SEQUENCE [LARGE SCALE GENOMIC DNA]</scope>
    <source>
        <strain evidence="5 6">ASF492</strain>
    </source>
</reference>
<dbReference type="eggNOG" id="COG0463">
    <property type="taxonomic scope" value="Bacteria"/>
</dbReference>
<protein>
    <recommendedName>
        <fullName evidence="4">Glycosyltransferase 2-like domain-containing protein</fullName>
    </recommendedName>
</protein>
<evidence type="ECO:0000256" key="2">
    <source>
        <dbReference type="ARBA" id="ARBA00022676"/>
    </source>
</evidence>
<organism evidence="5 6">
    <name type="scientific">Eubacterium plexicaudatum ASF492</name>
    <dbReference type="NCBI Taxonomy" id="1235802"/>
    <lineage>
        <taxon>Bacteria</taxon>
        <taxon>Bacillati</taxon>
        <taxon>Bacillota</taxon>
        <taxon>Clostridia</taxon>
        <taxon>Eubacteriales</taxon>
        <taxon>Eubacteriaceae</taxon>
        <taxon>Eubacterium</taxon>
    </lineage>
</organism>
<dbReference type="PANTHER" id="PTHR43685">
    <property type="entry name" value="GLYCOSYLTRANSFERASE"/>
    <property type="match status" value="1"/>
</dbReference>
<keyword evidence="6" id="KW-1185">Reference proteome</keyword>
<dbReference type="InterPro" id="IPR001173">
    <property type="entry name" value="Glyco_trans_2-like"/>
</dbReference>
<comment type="similarity">
    <text evidence="1">Belongs to the glycosyltransferase 2 family.</text>
</comment>
<evidence type="ECO:0000256" key="1">
    <source>
        <dbReference type="ARBA" id="ARBA00006739"/>
    </source>
</evidence>
<dbReference type="STRING" id="1235802.C823_02373"/>
<evidence type="ECO:0000256" key="3">
    <source>
        <dbReference type="ARBA" id="ARBA00022679"/>
    </source>
</evidence>
<comment type="caution">
    <text evidence="5">The sequence shown here is derived from an EMBL/GenBank/DDBJ whole genome shotgun (WGS) entry which is preliminary data.</text>
</comment>
<dbReference type="AlphaFoldDB" id="N2ARU9"/>
<dbReference type="HOGENOM" id="CLU_025996_2_1_9"/>
<dbReference type="PANTHER" id="PTHR43685:SF5">
    <property type="entry name" value="GLYCOSYLTRANSFERASE EPSE-RELATED"/>
    <property type="match status" value="1"/>
</dbReference>
<proteinExistence type="inferred from homology"/>
<dbReference type="InterPro" id="IPR050834">
    <property type="entry name" value="Glycosyltransf_2"/>
</dbReference>
<accession>N2ARU9</accession>
<dbReference type="InterPro" id="IPR029044">
    <property type="entry name" value="Nucleotide-diphossugar_trans"/>
</dbReference>
<gene>
    <name evidence="5" type="ORF">C823_02373</name>
</gene>
<keyword evidence="2" id="KW-0328">Glycosyltransferase</keyword>
<dbReference type="SUPFAM" id="SSF53448">
    <property type="entry name" value="Nucleotide-diphospho-sugar transferases"/>
    <property type="match status" value="1"/>
</dbReference>
<evidence type="ECO:0000313" key="6">
    <source>
        <dbReference type="Proteomes" id="UP000012589"/>
    </source>
</evidence>
<feature type="domain" description="Glycosyltransferase 2-like" evidence="4">
    <location>
        <begin position="1"/>
        <end position="125"/>
    </location>
</feature>
<evidence type="ECO:0000313" key="5">
    <source>
        <dbReference type="EMBL" id="EMZ27249.1"/>
    </source>
</evidence>
<dbReference type="Gene3D" id="3.90.550.10">
    <property type="entry name" value="Spore Coat Polysaccharide Biosynthesis Protein SpsA, Chain A"/>
    <property type="match status" value="1"/>
</dbReference>
<dbReference type="PATRIC" id="fig|1235802.3.peg.2511"/>